<proteinExistence type="predicted"/>
<dbReference type="AlphaFoldDB" id="A0A1F5LF20"/>
<dbReference type="RefSeq" id="XP_022487141.1">
    <property type="nucleotide sequence ID" value="XM_022632802.1"/>
</dbReference>
<dbReference type="Pfam" id="PF01494">
    <property type="entry name" value="FAD_binding_3"/>
    <property type="match status" value="1"/>
</dbReference>
<keyword evidence="1" id="KW-0285">Flavoprotein</keyword>
<dbReference type="PANTHER" id="PTHR43876">
    <property type="entry name" value="UBIQUINONE BIOSYNTHESIS MONOOXYGENASE COQ6, MITOCHONDRIAL"/>
    <property type="match status" value="1"/>
</dbReference>
<dbReference type="OrthoDB" id="10016252at2759"/>
<dbReference type="EMBL" id="LXJU01000012">
    <property type="protein sequence ID" value="OGE51697.1"/>
    <property type="molecule type" value="Genomic_DNA"/>
</dbReference>
<dbReference type="GeneID" id="34577536"/>
<protein>
    <recommendedName>
        <fullName evidence="9">FAD-binding domain-containing protein</fullName>
    </recommendedName>
</protein>
<dbReference type="PANTHER" id="PTHR43876:SF18">
    <property type="entry name" value="PUTATIVE (AFU_ORTHOLOGUE AFUA_3G09540)-RELATED"/>
    <property type="match status" value="1"/>
</dbReference>
<evidence type="ECO:0000256" key="6">
    <source>
        <dbReference type="ARBA" id="ARBA00023163"/>
    </source>
</evidence>
<dbReference type="Gene3D" id="3.30.70.2450">
    <property type="match status" value="1"/>
</dbReference>
<dbReference type="SUPFAM" id="SSF51905">
    <property type="entry name" value="FAD/NAD(P)-binding domain"/>
    <property type="match status" value="1"/>
</dbReference>
<evidence type="ECO:0000256" key="1">
    <source>
        <dbReference type="ARBA" id="ARBA00022630"/>
    </source>
</evidence>
<evidence type="ECO:0000256" key="7">
    <source>
        <dbReference type="ARBA" id="ARBA00023242"/>
    </source>
</evidence>
<dbReference type="STRING" id="1835702.A0A1F5LF20"/>
<dbReference type="Gene3D" id="3.50.50.60">
    <property type="entry name" value="FAD/NAD(P)-binding domain"/>
    <property type="match status" value="1"/>
</dbReference>
<dbReference type="GO" id="GO:0003677">
    <property type="term" value="F:DNA binding"/>
    <property type="evidence" value="ECO:0007669"/>
    <property type="project" value="UniProtKB-KW"/>
</dbReference>
<evidence type="ECO:0000256" key="2">
    <source>
        <dbReference type="ARBA" id="ARBA00022827"/>
    </source>
</evidence>
<feature type="region of interest" description="Disordered" evidence="8">
    <location>
        <begin position="117"/>
        <end position="144"/>
    </location>
</feature>
<dbReference type="SUPFAM" id="SSF57701">
    <property type="entry name" value="Zn2/Cys6 DNA-binding domain"/>
    <property type="match status" value="1"/>
</dbReference>
<evidence type="ECO:0000313" key="10">
    <source>
        <dbReference type="EMBL" id="OGE51697.1"/>
    </source>
</evidence>
<keyword evidence="11" id="KW-1185">Reference proteome</keyword>
<dbReference type="InterPro" id="IPR051205">
    <property type="entry name" value="UbiH/COQ6_monooxygenase"/>
</dbReference>
<keyword evidence="2" id="KW-0274">FAD</keyword>
<keyword evidence="3" id="KW-0560">Oxidoreductase</keyword>
<dbReference type="GO" id="GO:0005739">
    <property type="term" value="C:mitochondrion"/>
    <property type="evidence" value="ECO:0007669"/>
    <property type="project" value="TreeGrafter"/>
</dbReference>
<dbReference type="InterPro" id="IPR001138">
    <property type="entry name" value="Zn2Cys6_DnaBD"/>
</dbReference>
<evidence type="ECO:0000256" key="8">
    <source>
        <dbReference type="SAM" id="MobiDB-lite"/>
    </source>
</evidence>
<keyword evidence="4" id="KW-0805">Transcription regulation</keyword>
<keyword evidence="6" id="KW-0804">Transcription</keyword>
<sequence length="651" mass="72650">MASKSKEKKPGRITIACNACRSRKQKCSGKKGPEKGYAEALENRLQLTESILLNLLPHVSDEQLATALPPKEGSQDHSTPYVPFPRLEKRGIESWSQFPLDTSHGIRRWQHAYADPERAGWDGHQDLPSPKRRRLQNEGSSTCNNTLASASIPTSGIGGTFNGTFSPPSLNISNSIEEYPTRPTEAYEGNIPLQTISSWNGAPSSEFQHVVGDAKSFVSDFYCFGGSGSEVYKPALLLKDMAIEKVIVVGAGPSGLILTLLLSKKGISVELLDAGTELDKQPRAAHYASAATYELERAGVLDDLKERGFSPEGFAFRKYDTSFIAGINHASLPEDYPYKMQVLPLDQLGQLLYEHIQRQPKAVVKWSHRVVKIGQDQGKAWVDVETTSGTRRSQADYVIGCDGASSTVRRELFGPEYPGETLNAQIIATNVYYDFDRYNYWDANFIVHPTKYYMAARITKDGLYRVTYGDMPGLSREQYIARQPARYEEILPGSPKPGDYRITNISPYKMQQRCAPAFRVGRVLLAADAAHLCNPFGGLGLTGGIADVGNLFDALVGIHENLADDSILDKYSEVRMRIWRDIIDPMSRENFRRLWDQDPEKALENDQFFRICKESETNEALARELALGLDVLRFDMTQFYNKTNNSVDSRG</sequence>
<dbReference type="Proteomes" id="UP000177622">
    <property type="component" value="Unassembled WGS sequence"/>
</dbReference>
<name>A0A1F5LF20_PENAI</name>
<dbReference type="GO" id="GO:0071949">
    <property type="term" value="F:FAD binding"/>
    <property type="evidence" value="ECO:0007669"/>
    <property type="project" value="InterPro"/>
</dbReference>
<organism evidence="10 11">
    <name type="scientific">Penicillium arizonense</name>
    <dbReference type="NCBI Taxonomy" id="1835702"/>
    <lineage>
        <taxon>Eukaryota</taxon>
        <taxon>Fungi</taxon>
        <taxon>Dikarya</taxon>
        <taxon>Ascomycota</taxon>
        <taxon>Pezizomycotina</taxon>
        <taxon>Eurotiomycetes</taxon>
        <taxon>Eurotiomycetidae</taxon>
        <taxon>Eurotiales</taxon>
        <taxon>Aspergillaceae</taxon>
        <taxon>Penicillium</taxon>
    </lineage>
</organism>
<keyword evidence="5" id="KW-0238">DNA-binding</keyword>
<dbReference type="InterPro" id="IPR036188">
    <property type="entry name" value="FAD/NAD-bd_sf"/>
</dbReference>
<comment type="caution">
    <text evidence="10">The sequence shown here is derived from an EMBL/GenBank/DDBJ whole genome shotgun (WGS) entry which is preliminary data.</text>
</comment>
<dbReference type="CDD" id="cd00067">
    <property type="entry name" value="GAL4"/>
    <property type="match status" value="1"/>
</dbReference>
<evidence type="ECO:0000313" key="11">
    <source>
        <dbReference type="Proteomes" id="UP000177622"/>
    </source>
</evidence>
<dbReference type="GO" id="GO:0016491">
    <property type="term" value="F:oxidoreductase activity"/>
    <property type="evidence" value="ECO:0007669"/>
    <property type="project" value="UniProtKB-KW"/>
</dbReference>
<evidence type="ECO:0000256" key="3">
    <source>
        <dbReference type="ARBA" id="ARBA00023002"/>
    </source>
</evidence>
<dbReference type="InterPro" id="IPR036864">
    <property type="entry name" value="Zn2-C6_fun-type_DNA-bd_sf"/>
</dbReference>
<keyword evidence="7" id="KW-0539">Nucleus</keyword>
<dbReference type="GO" id="GO:0000981">
    <property type="term" value="F:DNA-binding transcription factor activity, RNA polymerase II-specific"/>
    <property type="evidence" value="ECO:0007669"/>
    <property type="project" value="InterPro"/>
</dbReference>
<accession>A0A1F5LF20</accession>
<evidence type="ECO:0000256" key="4">
    <source>
        <dbReference type="ARBA" id="ARBA00023015"/>
    </source>
</evidence>
<gene>
    <name evidence="10" type="ORF">PENARI_c012G01176</name>
</gene>
<dbReference type="InterPro" id="IPR002938">
    <property type="entry name" value="FAD-bd"/>
</dbReference>
<dbReference type="PRINTS" id="PR00420">
    <property type="entry name" value="RNGMNOXGNASE"/>
</dbReference>
<dbReference type="GO" id="GO:0008270">
    <property type="term" value="F:zinc ion binding"/>
    <property type="evidence" value="ECO:0007669"/>
    <property type="project" value="InterPro"/>
</dbReference>
<feature type="domain" description="FAD-binding" evidence="9">
    <location>
        <begin position="245"/>
        <end position="583"/>
    </location>
</feature>
<evidence type="ECO:0000256" key="5">
    <source>
        <dbReference type="ARBA" id="ARBA00023125"/>
    </source>
</evidence>
<reference evidence="10 11" key="1">
    <citation type="journal article" date="2016" name="Sci. Rep.">
        <title>Penicillium arizonense, a new, genome sequenced fungal species, reveals a high chemical diversity in secreted metabolites.</title>
        <authorList>
            <person name="Grijseels S."/>
            <person name="Nielsen J.C."/>
            <person name="Randelovic M."/>
            <person name="Nielsen J."/>
            <person name="Nielsen K.F."/>
            <person name="Workman M."/>
            <person name="Frisvad J.C."/>
        </authorList>
    </citation>
    <scope>NUCLEOTIDE SEQUENCE [LARGE SCALE GENOMIC DNA]</scope>
    <source>
        <strain evidence="10 11">CBS 141311</strain>
    </source>
</reference>
<evidence type="ECO:0000259" key="9">
    <source>
        <dbReference type="Pfam" id="PF01494"/>
    </source>
</evidence>